<sequence>MKRSTVEDAIAQLKSLAHAQGYVLPPMADWSRQDWIDRRDAAQELIDRRIGWDVTDYGGGDFASRGLCLLTIRNGTIAERDAGRGQTYAEKLMLSGVGQETPLHAHRHKTEDIINRGGGELVVEIHTLDDAAPHTTVQVDGISGIVTSGERIRLHPGQSIQLPTGVFHRFWAEEAPVLAGEVSGVNDDGEDNVFAEDLPRFSEIEEDAEARHLLVSEYDDVLR</sequence>
<dbReference type="InterPro" id="IPR047581">
    <property type="entry name" value="EcSI_cupin"/>
</dbReference>
<accession>A0A917AKY7</accession>
<dbReference type="RefSeq" id="WP_188682124.1">
    <property type="nucleotide sequence ID" value="NZ_BMIS01000001.1"/>
</dbReference>
<evidence type="ECO:0000256" key="1">
    <source>
        <dbReference type="ARBA" id="ARBA00001936"/>
    </source>
</evidence>
<comment type="cofactor">
    <cofactor evidence="1">
        <name>Mn(2+)</name>
        <dbReference type="ChEBI" id="CHEBI:29035"/>
    </cofactor>
</comment>
<organism evidence="9 10">
    <name type="scientific">Nesterenkonia cremea</name>
    <dbReference type="NCBI Taxonomy" id="1882340"/>
    <lineage>
        <taxon>Bacteria</taxon>
        <taxon>Bacillati</taxon>
        <taxon>Actinomycetota</taxon>
        <taxon>Actinomycetes</taxon>
        <taxon>Micrococcales</taxon>
        <taxon>Micrococcaceae</taxon>
        <taxon>Nesterenkonia</taxon>
    </lineage>
</organism>
<keyword evidence="5" id="KW-0119">Carbohydrate metabolism</keyword>
<keyword evidence="3" id="KW-0464">Manganese</keyword>
<dbReference type="InterPro" id="IPR010864">
    <property type="entry name" value="D-lyxose_isomer"/>
</dbReference>
<name>A0A917AKY7_9MICC</name>
<keyword evidence="10" id="KW-1185">Reference proteome</keyword>
<dbReference type="CDD" id="cd20309">
    <property type="entry name" value="cupin_EcSI"/>
    <property type="match status" value="1"/>
</dbReference>
<comment type="caution">
    <text evidence="9">The sequence shown here is derived from an EMBL/GenBank/DDBJ whole genome shotgun (WGS) entry which is preliminary data.</text>
</comment>
<comment type="similarity">
    <text evidence="7">Belongs to the D-lyxose ketol-isomerase family.</text>
</comment>
<evidence type="ECO:0000256" key="7">
    <source>
        <dbReference type="ARBA" id="ARBA00044951"/>
    </source>
</evidence>
<dbReference type="AlphaFoldDB" id="A0A917AKY7"/>
<dbReference type="EMBL" id="BMIS01000001">
    <property type="protein sequence ID" value="GGE58974.1"/>
    <property type="molecule type" value="Genomic_DNA"/>
</dbReference>
<dbReference type="InterPro" id="IPR011051">
    <property type="entry name" value="RmlC_Cupin_sf"/>
</dbReference>
<evidence type="ECO:0000313" key="9">
    <source>
        <dbReference type="EMBL" id="GGE58974.1"/>
    </source>
</evidence>
<evidence type="ECO:0000256" key="2">
    <source>
        <dbReference type="ARBA" id="ARBA00022723"/>
    </source>
</evidence>
<dbReference type="SUPFAM" id="SSF51182">
    <property type="entry name" value="RmlC-like cupins"/>
    <property type="match status" value="1"/>
</dbReference>
<evidence type="ECO:0000256" key="8">
    <source>
        <dbReference type="ARBA" id="ARBA00044972"/>
    </source>
</evidence>
<protein>
    <recommendedName>
        <fullName evidence="8">D-lyxose ketol-isomerase</fullName>
        <ecNumber evidence="8">5.3.1.15</ecNumber>
    </recommendedName>
</protein>
<dbReference type="Proteomes" id="UP000633136">
    <property type="component" value="Unassembled WGS sequence"/>
</dbReference>
<reference evidence="9" key="2">
    <citation type="submission" date="2020-09" db="EMBL/GenBank/DDBJ databases">
        <authorList>
            <person name="Sun Q."/>
            <person name="Zhou Y."/>
        </authorList>
    </citation>
    <scope>NUCLEOTIDE SEQUENCE</scope>
    <source>
        <strain evidence="9">CGMCC 1.15388</strain>
    </source>
</reference>
<dbReference type="InterPro" id="IPR014710">
    <property type="entry name" value="RmlC-like_jellyroll"/>
</dbReference>
<evidence type="ECO:0000313" key="10">
    <source>
        <dbReference type="Proteomes" id="UP000633136"/>
    </source>
</evidence>
<evidence type="ECO:0000256" key="3">
    <source>
        <dbReference type="ARBA" id="ARBA00023211"/>
    </source>
</evidence>
<evidence type="ECO:0000256" key="5">
    <source>
        <dbReference type="ARBA" id="ARBA00023277"/>
    </source>
</evidence>
<reference evidence="9" key="1">
    <citation type="journal article" date="2014" name="Int. J. Syst. Evol. Microbiol.">
        <title>Complete genome sequence of Corynebacterium casei LMG S-19264T (=DSM 44701T), isolated from a smear-ripened cheese.</title>
        <authorList>
            <consortium name="US DOE Joint Genome Institute (JGI-PGF)"/>
            <person name="Walter F."/>
            <person name="Albersmeier A."/>
            <person name="Kalinowski J."/>
            <person name="Ruckert C."/>
        </authorList>
    </citation>
    <scope>NUCLEOTIDE SEQUENCE</scope>
    <source>
        <strain evidence="9">CGMCC 1.15388</strain>
    </source>
</reference>
<dbReference type="EC" id="5.3.1.15" evidence="8"/>
<keyword evidence="2" id="KW-0479">Metal-binding</keyword>
<comment type="catalytic activity">
    <reaction evidence="6">
        <text>D-lyxose = D-xylulose</text>
        <dbReference type="Rhea" id="RHEA:14201"/>
        <dbReference type="ChEBI" id="CHEBI:16789"/>
        <dbReference type="ChEBI" id="CHEBI:17140"/>
        <dbReference type="EC" id="5.3.1.15"/>
    </reaction>
</comment>
<dbReference type="Gene3D" id="2.60.120.10">
    <property type="entry name" value="Jelly Rolls"/>
    <property type="match status" value="1"/>
</dbReference>
<evidence type="ECO:0000256" key="6">
    <source>
        <dbReference type="ARBA" id="ARBA00044907"/>
    </source>
</evidence>
<evidence type="ECO:0000256" key="4">
    <source>
        <dbReference type="ARBA" id="ARBA00023235"/>
    </source>
</evidence>
<dbReference type="GO" id="GO:0047828">
    <property type="term" value="F:D-lyxose ketol-isomerase activity"/>
    <property type="evidence" value="ECO:0007669"/>
    <property type="project" value="UniProtKB-EC"/>
</dbReference>
<dbReference type="GO" id="GO:0046872">
    <property type="term" value="F:metal ion binding"/>
    <property type="evidence" value="ECO:0007669"/>
    <property type="project" value="UniProtKB-KW"/>
</dbReference>
<dbReference type="Pfam" id="PF07385">
    <property type="entry name" value="Lyx_isomer"/>
    <property type="match status" value="1"/>
</dbReference>
<keyword evidence="4" id="KW-0413">Isomerase</keyword>
<gene>
    <name evidence="9" type="ORF">GCM10011401_02110</name>
</gene>
<proteinExistence type="inferred from homology"/>